<keyword evidence="2" id="KW-1185">Reference proteome</keyword>
<sequence>MPTTLGSVRRLLMTPSLAEVTFERRSFPPAPADVARHLEAIPQAVLCGFEWGIDTRSQWELERRLSLVRQEQLGFAYEGATMACTILDAMRGGRGHKTRDLLDGPGRPHLFLAYIGIGFAMARLPRPLWRRVLPDLTESSPYHPAMSWLAVDGYGFDRAYFDTRTWVERQHVPAPYPWQGEPNYFHRAVDQGIGRALWFIHGARPDDVAAAVGRFAPRRHADLWSGVGLASTFAGHAEPDELRTLRRLAGRYRDEVALGMVFAVKARTYAGYVPKHTEWAAHALGEVGIDAAVALADGTIAHGDEAGAGLTYESWRQRIRAHFASLPR</sequence>
<protein>
    <submittedName>
        <fullName evidence="1">Uncharacterized protein DUF1702</fullName>
    </submittedName>
</protein>
<dbReference type="Pfam" id="PF08012">
    <property type="entry name" value="DUF1702"/>
    <property type="match status" value="1"/>
</dbReference>
<dbReference type="Proteomes" id="UP000320876">
    <property type="component" value="Unassembled WGS sequence"/>
</dbReference>
<dbReference type="AlphaFoldDB" id="A0A542DQK1"/>
<reference evidence="1 2" key="1">
    <citation type="submission" date="2019-06" db="EMBL/GenBank/DDBJ databases">
        <title>Sequencing the genomes of 1000 actinobacteria strains.</title>
        <authorList>
            <person name="Klenk H.-P."/>
        </authorList>
    </citation>
    <scope>NUCLEOTIDE SEQUENCE [LARGE SCALE GENOMIC DNA]</scope>
    <source>
        <strain evidence="1 2">DSM 45679</strain>
    </source>
</reference>
<organism evidence="1 2">
    <name type="scientific">Amycolatopsis cihanbeyliensis</name>
    <dbReference type="NCBI Taxonomy" id="1128664"/>
    <lineage>
        <taxon>Bacteria</taxon>
        <taxon>Bacillati</taxon>
        <taxon>Actinomycetota</taxon>
        <taxon>Actinomycetes</taxon>
        <taxon>Pseudonocardiales</taxon>
        <taxon>Pseudonocardiaceae</taxon>
        <taxon>Amycolatopsis</taxon>
    </lineage>
</organism>
<gene>
    <name evidence="1" type="ORF">FB471_5063</name>
</gene>
<dbReference type="EMBL" id="VFML01000001">
    <property type="protein sequence ID" value="TQJ05235.1"/>
    <property type="molecule type" value="Genomic_DNA"/>
</dbReference>
<comment type="caution">
    <text evidence="1">The sequence shown here is derived from an EMBL/GenBank/DDBJ whole genome shotgun (WGS) entry which is preliminary data.</text>
</comment>
<dbReference type="RefSeq" id="WP_142000792.1">
    <property type="nucleotide sequence ID" value="NZ_VFML01000001.1"/>
</dbReference>
<accession>A0A542DQK1</accession>
<evidence type="ECO:0000313" key="1">
    <source>
        <dbReference type="EMBL" id="TQJ05235.1"/>
    </source>
</evidence>
<proteinExistence type="predicted"/>
<dbReference type="OrthoDB" id="2530105at2"/>
<evidence type="ECO:0000313" key="2">
    <source>
        <dbReference type="Proteomes" id="UP000320876"/>
    </source>
</evidence>
<dbReference type="InterPro" id="IPR012964">
    <property type="entry name" value="DUF1702"/>
</dbReference>
<name>A0A542DQK1_AMYCI</name>